<dbReference type="PANTHER" id="PTHR40455:SF1">
    <property type="entry name" value="ANTITOXIN HIGA"/>
    <property type="match status" value="1"/>
</dbReference>
<accession>A0A1H6F6S7</accession>
<keyword evidence="4" id="KW-1185">Reference proteome</keyword>
<gene>
    <name evidence="3" type="primary">higA_2</name>
    <name evidence="3" type="ORF">MBHS_00648</name>
</gene>
<dbReference type="InterPro" id="IPR039060">
    <property type="entry name" value="Antitox_HigA"/>
</dbReference>
<feature type="region of interest" description="Disordered" evidence="1">
    <location>
        <begin position="38"/>
        <end position="60"/>
    </location>
</feature>
<dbReference type="SUPFAM" id="SSF47413">
    <property type="entry name" value="lambda repressor-like DNA-binding domains"/>
    <property type="match status" value="1"/>
</dbReference>
<name>A0A1H6F6S7_9GAMM</name>
<sequence>MKDGSCISCSSHNSKAQIAEVKEQTHVEIEKQQALLDERLSREKQERQQREQAAKKAREHAETEAELLKVQLQAARAVATAQEKDALINQQLEQSRHDHFVHSHHPLAELLNTLGTLLHAYELEHYPEPQAEPADILRLLMSEHDLKQSDLPEIGSQGVVSEILNGKRQLNIRQIQRLSKKFHISAATFLP</sequence>
<dbReference type="InterPro" id="IPR010982">
    <property type="entry name" value="Lambda_DNA-bd_dom_sf"/>
</dbReference>
<dbReference type="SMART" id="SM00530">
    <property type="entry name" value="HTH_XRE"/>
    <property type="match status" value="1"/>
</dbReference>
<reference evidence="3 4" key="1">
    <citation type="submission" date="2016-10" db="EMBL/GenBank/DDBJ databases">
        <authorList>
            <person name="de Groot N.N."/>
        </authorList>
    </citation>
    <scope>NUCLEOTIDE SEQUENCE [LARGE SCALE GENOMIC DNA]</scope>
    <source>
        <strain evidence="3">MBHS1</strain>
    </source>
</reference>
<protein>
    <submittedName>
        <fullName evidence="3">Antitoxin HigA</fullName>
    </submittedName>
</protein>
<feature type="domain" description="HTH cro/C1-type" evidence="2">
    <location>
        <begin position="137"/>
        <end position="189"/>
    </location>
</feature>
<evidence type="ECO:0000313" key="4">
    <source>
        <dbReference type="Proteomes" id="UP000236724"/>
    </source>
</evidence>
<dbReference type="PANTHER" id="PTHR40455">
    <property type="entry name" value="ANTITOXIN HIGA"/>
    <property type="match status" value="1"/>
</dbReference>
<dbReference type="PROSITE" id="PS50943">
    <property type="entry name" value="HTH_CROC1"/>
    <property type="match status" value="1"/>
</dbReference>
<evidence type="ECO:0000256" key="1">
    <source>
        <dbReference type="SAM" id="MobiDB-lite"/>
    </source>
</evidence>
<dbReference type="GO" id="GO:0001046">
    <property type="term" value="F:core promoter sequence-specific DNA binding"/>
    <property type="evidence" value="ECO:0007669"/>
    <property type="project" value="TreeGrafter"/>
</dbReference>
<dbReference type="GO" id="GO:0006355">
    <property type="term" value="P:regulation of DNA-templated transcription"/>
    <property type="evidence" value="ECO:0007669"/>
    <property type="project" value="InterPro"/>
</dbReference>
<dbReference type="AlphaFoldDB" id="A0A1H6F6S7"/>
<dbReference type="Gene3D" id="1.10.260.40">
    <property type="entry name" value="lambda repressor-like DNA-binding domains"/>
    <property type="match status" value="1"/>
</dbReference>
<evidence type="ECO:0000313" key="3">
    <source>
        <dbReference type="EMBL" id="SEH04796.1"/>
    </source>
</evidence>
<organism evidence="3 4">
    <name type="scientific">Candidatus Venteria ishoeyi</name>
    <dbReference type="NCBI Taxonomy" id="1899563"/>
    <lineage>
        <taxon>Bacteria</taxon>
        <taxon>Pseudomonadati</taxon>
        <taxon>Pseudomonadota</taxon>
        <taxon>Gammaproteobacteria</taxon>
        <taxon>Thiotrichales</taxon>
        <taxon>Thiotrichaceae</taxon>
        <taxon>Venteria</taxon>
    </lineage>
</organism>
<dbReference type="Proteomes" id="UP000236724">
    <property type="component" value="Unassembled WGS sequence"/>
</dbReference>
<dbReference type="OrthoDB" id="5771335at2"/>
<evidence type="ECO:0000259" key="2">
    <source>
        <dbReference type="PROSITE" id="PS50943"/>
    </source>
</evidence>
<dbReference type="EMBL" id="FMSV02000116">
    <property type="protein sequence ID" value="SEH04796.1"/>
    <property type="molecule type" value="Genomic_DNA"/>
</dbReference>
<dbReference type="InterPro" id="IPR001387">
    <property type="entry name" value="Cro/C1-type_HTH"/>
</dbReference>
<proteinExistence type="predicted"/>